<evidence type="ECO:0000256" key="1">
    <source>
        <dbReference type="ARBA" id="ARBA00008954"/>
    </source>
</evidence>
<comment type="similarity">
    <text evidence="1">Belongs to the class-III pyridoxal-phosphate-dependent aminotransferase family.</text>
</comment>
<dbReference type="AlphaFoldDB" id="A0A2P2C473"/>
<dbReference type="Gene3D" id="3.90.1150.10">
    <property type="entry name" value="Aspartate Aminotransferase, domain 1"/>
    <property type="match status" value="1"/>
</dbReference>
<dbReference type="PIRSF" id="PIRSF000521">
    <property type="entry name" value="Transaminase_4ab_Lys_Orn"/>
    <property type="match status" value="1"/>
</dbReference>
<dbReference type="GO" id="GO:0030170">
    <property type="term" value="F:pyridoxal phosphate binding"/>
    <property type="evidence" value="ECO:0007669"/>
    <property type="project" value="InterPro"/>
</dbReference>
<keyword evidence="3" id="KW-0032">Aminotransferase</keyword>
<accession>A0A2P2C473</accession>
<dbReference type="SUPFAM" id="SSF53383">
    <property type="entry name" value="PLP-dependent transferases"/>
    <property type="match status" value="1"/>
</dbReference>
<sequence>MSRPFPNALAAPAKIVGSEGVYLWDTEGKRYLDISGGAIAVSLGHGDQEIVAAVTEQMSKVAYAGRTAFSSPSLEEYSLELGTVLPLDDPYIFTVSGGSEGVETAFKMARSYHVGKGQESRHKILARRKEYHGATRGALDATDRPTYDRLYQPWLGQTTRLPAYFEYRCEVPTHPVGCDDFHVAALEEAIEHEGAESIAAFIFEPVTGATTGVTCSTGSYWARVQEICRRHDILMIADEVMCGHGRTGRWFACDHWGIRPDFVITGKAASSAYWPHGFVAVSEPVGRTIIESGNFVHGFTHSMSVVGAAVGLAVVRKMKRLDLVEASERLGKTFDGQLHSELGAHPNVGDIRTMGLFSAVELVADRDTKAPFDRQERIVEKVQAAALERGLYVYASVGLADGTNGELLLLGPAYTSTEGELAQMSELLALSVNAVLPS</sequence>
<dbReference type="EMBL" id="CZKA01000030">
    <property type="protein sequence ID" value="CUR56837.1"/>
    <property type="molecule type" value="Genomic_DNA"/>
</dbReference>
<keyword evidence="2" id="KW-0663">Pyridoxal phosphate</keyword>
<dbReference type="Pfam" id="PF00202">
    <property type="entry name" value="Aminotran_3"/>
    <property type="match status" value="1"/>
</dbReference>
<protein>
    <submittedName>
        <fullName evidence="3">Aminotransferase class-III</fullName>
    </submittedName>
</protein>
<reference evidence="3" key="1">
    <citation type="submission" date="2015-08" db="EMBL/GenBank/DDBJ databases">
        <authorList>
            <person name="Babu N.S."/>
            <person name="Beckwith C.J."/>
            <person name="Beseler K.G."/>
            <person name="Brison A."/>
            <person name="Carone J.V."/>
            <person name="Caskin T.P."/>
            <person name="Diamond M."/>
            <person name="Durham M.E."/>
            <person name="Foxe J.M."/>
            <person name="Go M."/>
            <person name="Henderson B.A."/>
            <person name="Jones I.B."/>
            <person name="McGettigan J.A."/>
            <person name="Micheletti S.J."/>
            <person name="Nasrallah M.E."/>
            <person name="Ortiz D."/>
            <person name="Piller C.R."/>
            <person name="Privatt S.R."/>
            <person name="Schneider S.L."/>
            <person name="Sharp S."/>
            <person name="Smith T.C."/>
            <person name="Stanton J.D."/>
            <person name="Ullery H.E."/>
            <person name="Wilson R.J."/>
            <person name="Serrano M.G."/>
            <person name="Buck G."/>
            <person name="Lee V."/>
            <person name="Wang Y."/>
            <person name="Carvalho R."/>
            <person name="Voegtly L."/>
            <person name="Shi R."/>
            <person name="Duckworth R."/>
            <person name="Johnson A."/>
            <person name="Loviza R."/>
            <person name="Walstead R."/>
            <person name="Shah Z."/>
            <person name="Kiflezghi M."/>
            <person name="Wade K."/>
            <person name="Ball S.L."/>
            <person name="Bradley K.W."/>
            <person name="Asai D.J."/>
            <person name="Bowman C.A."/>
            <person name="Russell D.A."/>
            <person name="Pope W.H."/>
            <person name="Jacobs-Sera D."/>
            <person name="Hendrix R.W."/>
            <person name="Hatfull G.F."/>
        </authorList>
    </citation>
    <scope>NUCLEOTIDE SEQUENCE</scope>
</reference>
<dbReference type="InterPro" id="IPR015422">
    <property type="entry name" value="PyrdxlP-dep_Trfase_small"/>
</dbReference>
<dbReference type="InterPro" id="IPR015421">
    <property type="entry name" value="PyrdxlP-dep_Trfase_major"/>
</dbReference>
<evidence type="ECO:0000313" key="3">
    <source>
        <dbReference type="EMBL" id="CUR56837.1"/>
    </source>
</evidence>
<proteinExistence type="inferred from homology"/>
<dbReference type="PANTHER" id="PTHR43094:SF1">
    <property type="entry name" value="AMINOTRANSFERASE CLASS-III"/>
    <property type="match status" value="1"/>
</dbReference>
<evidence type="ECO:0000256" key="2">
    <source>
        <dbReference type="ARBA" id="ARBA00022898"/>
    </source>
</evidence>
<dbReference type="InterPro" id="IPR005814">
    <property type="entry name" value="Aminotrans_3"/>
</dbReference>
<dbReference type="GO" id="GO:0008483">
    <property type="term" value="F:transaminase activity"/>
    <property type="evidence" value="ECO:0007669"/>
    <property type="project" value="UniProtKB-KW"/>
</dbReference>
<name>A0A2P2C473_9ZZZZ</name>
<dbReference type="CDD" id="cd00610">
    <property type="entry name" value="OAT_like"/>
    <property type="match status" value="1"/>
</dbReference>
<keyword evidence="3" id="KW-0808">Transferase</keyword>
<dbReference type="InterPro" id="IPR015424">
    <property type="entry name" value="PyrdxlP-dep_Trfase"/>
</dbReference>
<dbReference type="PANTHER" id="PTHR43094">
    <property type="entry name" value="AMINOTRANSFERASE"/>
    <property type="match status" value="1"/>
</dbReference>
<gene>
    <name evidence="3" type="ORF">NOCA2360081</name>
</gene>
<organism evidence="3">
    <name type="scientific">metagenome</name>
    <dbReference type="NCBI Taxonomy" id="256318"/>
    <lineage>
        <taxon>unclassified sequences</taxon>
        <taxon>metagenomes</taxon>
    </lineage>
</organism>
<dbReference type="Gene3D" id="3.40.640.10">
    <property type="entry name" value="Type I PLP-dependent aspartate aminotransferase-like (Major domain)"/>
    <property type="match status" value="1"/>
</dbReference>